<proteinExistence type="predicted"/>
<dbReference type="Gramene" id="KOM34751">
    <property type="protein sequence ID" value="KOM34751"/>
    <property type="gene ID" value="LR48_Vigan02g090100"/>
</dbReference>
<organism evidence="2 3">
    <name type="scientific">Phaseolus angularis</name>
    <name type="common">Azuki bean</name>
    <name type="synonym">Vigna angularis</name>
    <dbReference type="NCBI Taxonomy" id="3914"/>
    <lineage>
        <taxon>Eukaryota</taxon>
        <taxon>Viridiplantae</taxon>
        <taxon>Streptophyta</taxon>
        <taxon>Embryophyta</taxon>
        <taxon>Tracheophyta</taxon>
        <taxon>Spermatophyta</taxon>
        <taxon>Magnoliopsida</taxon>
        <taxon>eudicotyledons</taxon>
        <taxon>Gunneridae</taxon>
        <taxon>Pentapetalae</taxon>
        <taxon>rosids</taxon>
        <taxon>fabids</taxon>
        <taxon>Fabales</taxon>
        <taxon>Fabaceae</taxon>
        <taxon>Papilionoideae</taxon>
        <taxon>50 kb inversion clade</taxon>
        <taxon>NPAAA clade</taxon>
        <taxon>indigoferoid/millettioid clade</taxon>
        <taxon>Phaseoleae</taxon>
        <taxon>Vigna</taxon>
    </lineage>
</organism>
<evidence type="ECO:0000256" key="1">
    <source>
        <dbReference type="SAM" id="MobiDB-lite"/>
    </source>
</evidence>
<sequence length="245" mass="29803">MDQSQFGHAAGQFYREPQQQWKQQPSISERWAKMDDTLQQFIQMSESHHNDTQAACRRMKALCRFIIQKLDYLKESMNPREACTTVVTESGKVLDERKIERKEEESLSEKEKDVEENKEKEESERKENEREEKKEDERKIERKEKESLSEKEKDEEIKEKEEVEREKKRIEKNLLYPKECSTKENEREEKIKGEKEDERKKKESYEKPLPHPKKYHRKEKEKKFELFMEIFKKLEVKIPMIGTLQ</sequence>
<evidence type="ECO:0000313" key="2">
    <source>
        <dbReference type="EMBL" id="KOM34751.1"/>
    </source>
</evidence>
<name>A0A0L9TW89_PHAAN</name>
<protein>
    <submittedName>
        <fullName evidence="2">Uncharacterized protein</fullName>
    </submittedName>
</protein>
<reference evidence="3" key="1">
    <citation type="journal article" date="2015" name="Proc. Natl. Acad. Sci. U.S.A.">
        <title>Genome sequencing of adzuki bean (Vigna angularis) provides insight into high starch and low fat accumulation and domestication.</title>
        <authorList>
            <person name="Yang K."/>
            <person name="Tian Z."/>
            <person name="Chen C."/>
            <person name="Luo L."/>
            <person name="Zhao B."/>
            <person name="Wang Z."/>
            <person name="Yu L."/>
            <person name="Li Y."/>
            <person name="Sun Y."/>
            <person name="Li W."/>
            <person name="Chen Y."/>
            <person name="Li Y."/>
            <person name="Zhang Y."/>
            <person name="Ai D."/>
            <person name="Zhao J."/>
            <person name="Shang C."/>
            <person name="Ma Y."/>
            <person name="Wu B."/>
            <person name="Wang M."/>
            <person name="Gao L."/>
            <person name="Sun D."/>
            <person name="Zhang P."/>
            <person name="Guo F."/>
            <person name="Wang W."/>
            <person name="Li Y."/>
            <person name="Wang J."/>
            <person name="Varshney R.K."/>
            <person name="Wang J."/>
            <person name="Ling H.Q."/>
            <person name="Wan P."/>
        </authorList>
    </citation>
    <scope>NUCLEOTIDE SEQUENCE</scope>
    <source>
        <strain evidence="3">cv. Jingnong 6</strain>
    </source>
</reference>
<feature type="compositionally biased region" description="Polar residues" evidence="1">
    <location>
        <begin position="17"/>
        <end position="26"/>
    </location>
</feature>
<dbReference type="Proteomes" id="UP000053144">
    <property type="component" value="Chromosome 2"/>
</dbReference>
<dbReference type="AlphaFoldDB" id="A0A0L9TW89"/>
<accession>A0A0L9TW89</accession>
<evidence type="ECO:0000313" key="3">
    <source>
        <dbReference type="Proteomes" id="UP000053144"/>
    </source>
</evidence>
<feature type="compositionally biased region" description="Basic and acidic residues" evidence="1">
    <location>
        <begin position="94"/>
        <end position="172"/>
    </location>
</feature>
<feature type="region of interest" description="Disordered" evidence="1">
    <location>
        <begin position="1"/>
        <end position="26"/>
    </location>
</feature>
<gene>
    <name evidence="2" type="ORF">LR48_Vigan02g090100</name>
</gene>
<feature type="region of interest" description="Disordered" evidence="1">
    <location>
        <begin position="94"/>
        <end position="217"/>
    </location>
</feature>
<dbReference type="EMBL" id="CM003372">
    <property type="protein sequence ID" value="KOM34751.1"/>
    <property type="molecule type" value="Genomic_DNA"/>
</dbReference>
<feature type="compositionally biased region" description="Basic and acidic residues" evidence="1">
    <location>
        <begin position="180"/>
        <end position="209"/>
    </location>
</feature>